<dbReference type="InterPro" id="IPR000120">
    <property type="entry name" value="Amidase"/>
</dbReference>
<dbReference type="InterPro" id="IPR023631">
    <property type="entry name" value="Amidase_dom"/>
</dbReference>
<organism evidence="2 3">
    <name type="scientific">Lithohypha guttulata</name>
    <dbReference type="NCBI Taxonomy" id="1690604"/>
    <lineage>
        <taxon>Eukaryota</taxon>
        <taxon>Fungi</taxon>
        <taxon>Dikarya</taxon>
        <taxon>Ascomycota</taxon>
        <taxon>Pezizomycotina</taxon>
        <taxon>Eurotiomycetes</taxon>
        <taxon>Chaetothyriomycetidae</taxon>
        <taxon>Chaetothyriales</taxon>
        <taxon>Trichomeriaceae</taxon>
        <taxon>Lithohypha</taxon>
    </lineage>
</organism>
<reference evidence="2 3" key="1">
    <citation type="submission" date="2023-08" db="EMBL/GenBank/DDBJ databases">
        <title>Black Yeasts Isolated from many extreme environments.</title>
        <authorList>
            <person name="Coleine C."/>
            <person name="Stajich J.E."/>
            <person name="Selbmann L."/>
        </authorList>
    </citation>
    <scope>NUCLEOTIDE SEQUENCE [LARGE SCALE GENOMIC DNA]</scope>
    <source>
        <strain evidence="2 3">CCFEE 5885</strain>
    </source>
</reference>
<evidence type="ECO:0000259" key="1">
    <source>
        <dbReference type="Pfam" id="PF01425"/>
    </source>
</evidence>
<evidence type="ECO:0000313" key="3">
    <source>
        <dbReference type="Proteomes" id="UP001345013"/>
    </source>
</evidence>
<dbReference type="SUPFAM" id="SSF75304">
    <property type="entry name" value="Amidase signature (AS) enzymes"/>
    <property type="match status" value="1"/>
</dbReference>
<name>A0ABR0K4D2_9EURO</name>
<dbReference type="PANTHER" id="PTHR11895">
    <property type="entry name" value="TRANSAMIDASE"/>
    <property type="match status" value="1"/>
</dbReference>
<dbReference type="Proteomes" id="UP001345013">
    <property type="component" value="Unassembled WGS sequence"/>
</dbReference>
<dbReference type="InterPro" id="IPR036928">
    <property type="entry name" value="AS_sf"/>
</dbReference>
<sequence length="593" mass="65089">MPLSQIDFINYPSPKESKTTRKRERAGGNPVLSGLLLAILSRVLAASTFVQKLLWRLNGFDKIKDLPELEGYTARFDPTVIPATADSSEALSLLELPRPPKRRSEKAYYTTADYHEAYKSGALTPVDVAEYLLPLIVRQGKMPNKYSVAYLDVQPDVVRAAARASAERYRSGKPLSVLDGVPVAVKDEVNLEGHKKSLGSSLDFRPKLDATDWCVRKWEEAGAVVIGKTNMHELGLDTTNNNPTWGTPLNPHNEDYYTGGSSGGSACTAAQGICPVVLGVDGGGSIRIPSSFCGLYGLKTSQNRVSVYPAVPGANTVAVYGPMAPSIDDLALAYRIMAQPCPEDPLNKAWPSPTTHSVVQVTGEGKRYLGIDREWIDRSDPAVLNMFYAAVQYYRQAHGYEVVDIRIPLQAENQKAFSLTILTEAMTVLSMDKVKQLQHPNQILLNVSGIHATAQDLLASNRLRERAMRHLAWLWKQYPGLLVLTPTTPFAGWKIRKPSDITDGHGASDADMTLRSMEYTSFSNWSGTPAITCPVGYAEGNVPVGIMALGEWGSEEQLIQFGQRHESFLGEDGVRRPTKAENWVDVLSQATKQ</sequence>
<dbReference type="Pfam" id="PF01425">
    <property type="entry name" value="Amidase"/>
    <property type="match status" value="1"/>
</dbReference>
<accession>A0ABR0K4D2</accession>
<keyword evidence="3" id="KW-1185">Reference proteome</keyword>
<comment type="caution">
    <text evidence="2">The sequence shown here is derived from an EMBL/GenBank/DDBJ whole genome shotgun (WGS) entry which is preliminary data.</text>
</comment>
<gene>
    <name evidence="2" type="ORF">LTR24_007440</name>
</gene>
<feature type="domain" description="Amidase" evidence="1">
    <location>
        <begin position="149"/>
        <end position="558"/>
    </location>
</feature>
<dbReference type="Gene3D" id="3.90.1300.10">
    <property type="entry name" value="Amidase signature (AS) domain"/>
    <property type="match status" value="1"/>
</dbReference>
<proteinExistence type="predicted"/>
<evidence type="ECO:0000313" key="2">
    <source>
        <dbReference type="EMBL" id="KAK5084831.1"/>
    </source>
</evidence>
<dbReference type="EMBL" id="JAVRRG010000112">
    <property type="protein sequence ID" value="KAK5084831.1"/>
    <property type="molecule type" value="Genomic_DNA"/>
</dbReference>
<protein>
    <recommendedName>
        <fullName evidence="1">Amidase domain-containing protein</fullName>
    </recommendedName>
</protein>
<dbReference type="PANTHER" id="PTHR11895:SF67">
    <property type="entry name" value="AMIDASE DOMAIN-CONTAINING PROTEIN"/>
    <property type="match status" value="1"/>
</dbReference>